<gene>
    <name evidence="2" type="ORF">RFULGI_LOCUS12044</name>
</gene>
<dbReference type="Proteomes" id="UP000789396">
    <property type="component" value="Unassembled WGS sequence"/>
</dbReference>
<feature type="coiled-coil region" evidence="1">
    <location>
        <begin position="112"/>
        <end position="139"/>
    </location>
</feature>
<sequence>KNPAFDFESEPKINDIERCYAKISMLKDENELFLLKKHIEILPFINSLPSKLIKLMIPSMNFSSNNPLVDDIYLDDIFLEVVYPKFELIYEKESMQPTEEIKRALASQTIINLDYESEIDELSNNSSKLNQLLDSWESEYSINVNYFMTTDYDAITKETIAKWINTCSKHDIEALKVIGQSDFFPLYEIFEKPISERIKLILEIGDEKQVLMTGITQIHKDNNYYRISFSDKLDRNKYQIFAKITRADETNKQIIDVVNEAIIKIKSATRTGFVAIIENLDKLNVNAQKISTLDSGTIMIKPNQKDLLLGNIPEKPMPNSIMILLYESKLPICPKNEDGKIEFNIDSLFITNNKSETTEFIL</sequence>
<evidence type="ECO:0000256" key="1">
    <source>
        <dbReference type="SAM" id="Coils"/>
    </source>
</evidence>
<organism evidence="2 3">
    <name type="scientific">Racocetra fulgida</name>
    <dbReference type="NCBI Taxonomy" id="60492"/>
    <lineage>
        <taxon>Eukaryota</taxon>
        <taxon>Fungi</taxon>
        <taxon>Fungi incertae sedis</taxon>
        <taxon>Mucoromycota</taxon>
        <taxon>Glomeromycotina</taxon>
        <taxon>Glomeromycetes</taxon>
        <taxon>Diversisporales</taxon>
        <taxon>Gigasporaceae</taxon>
        <taxon>Racocetra</taxon>
    </lineage>
</organism>
<dbReference type="OrthoDB" id="2338404at2759"/>
<reference evidence="2" key="1">
    <citation type="submission" date="2021-06" db="EMBL/GenBank/DDBJ databases">
        <authorList>
            <person name="Kallberg Y."/>
            <person name="Tangrot J."/>
            <person name="Rosling A."/>
        </authorList>
    </citation>
    <scope>NUCLEOTIDE SEQUENCE</scope>
    <source>
        <strain evidence="2">IN212</strain>
    </source>
</reference>
<protein>
    <submittedName>
        <fullName evidence="2">19735_t:CDS:1</fullName>
    </submittedName>
</protein>
<evidence type="ECO:0000313" key="2">
    <source>
        <dbReference type="EMBL" id="CAG8729788.1"/>
    </source>
</evidence>
<keyword evidence="3" id="KW-1185">Reference proteome</keyword>
<evidence type="ECO:0000313" key="3">
    <source>
        <dbReference type="Proteomes" id="UP000789396"/>
    </source>
</evidence>
<feature type="non-terminal residue" evidence="2">
    <location>
        <position position="362"/>
    </location>
</feature>
<proteinExistence type="predicted"/>
<dbReference type="EMBL" id="CAJVPZ010027923">
    <property type="protein sequence ID" value="CAG8729788.1"/>
    <property type="molecule type" value="Genomic_DNA"/>
</dbReference>
<dbReference type="AlphaFoldDB" id="A0A9N9NFI8"/>
<feature type="non-terminal residue" evidence="2">
    <location>
        <position position="1"/>
    </location>
</feature>
<accession>A0A9N9NFI8</accession>
<keyword evidence="1" id="KW-0175">Coiled coil</keyword>
<name>A0A9N9NFI8_9GLOM</name>
<comment type="caution">
    <text evidence="2">The sequence shown here is derived from an EMBL/GenBank/DDBJ whole genome shotgun (WGS) entry which is preliminary data.</text>
</comment>